<dbReference type="Proteomes" id="UP000257109">
    <property type="component" value="Unassembled WGS sequence"/>
</dbReference>
<protein>
    <submittedName>
        <fullName evidence="1">Uncharacterized protein</fullName>
    </submittedName>
</protein>
<evidence type="ECO:0000313" key="1">
    <source>
        <dbReference type="EMBL" id="RDX80926.1"/>
    </source>
</evidence>
<sequence>MTKQGSKENSNYKNWMNSSWKPMRTLESKIKNSSQVNSILDRMDLLLSLMMNIPTAPSRSIGIILCYSNSRRLGDHLTNGTGSVG</sequence>
<dbReference type="EMBL" id="QJKJ01008063">
    <property type="protein sequence ID" value="RDX80926.1"/>
    <property type="molecule type" value="Genomic_DNA"/>
</dbReference>
<proteinExistence type="predicted"/>
<comment type="caution">
    <text evidence="1">The sequence shown here is derived from an EMBL/GenBank/DDBJ whole genome shotgun (WGS) entry which is preliminary data.</text>
</comment>
<name>A0A371FRI9_MUCPR</name>
<keyword evidence="2" id="KW-1185">Reference proteome</keyword>
<reference evidence="1" key="1">
    <citation type="submission" date="2018-05" db="EMBL/GenBank/DDBJ databases">
        <title>Draft genome of Mucuna pruriens seed.</title>
        <authorList>
            <person name="Nnadi N.E."/>
            <person name="Vos R."/>
            <person name="Hasami M.H."/>
            <person name="Devisetty U.K."/>
            <person name="Aguiy J.C."/>
        </authorList>
    </citation>
    <scope>NUCLEOTIDE SEQUENCE [LARGE SCALE GENOMIC DNA]</scope>
    <source>
        <strain evidence="1">JCA_2017</strain>
    </source>
</reference>
<dbReference type="AlphaFoldDB" id="A0A371FRI9"/>
<feature type="non-terminal residue" evidence="1">
    <location>
        <position position="1"/>
    </location>
</feature>
<organism evidence="1 2">
    <name type="scientific">Mucuna pruriens</name>
    <name type="common">Velvet bean</name>
    <name type="synonym">Dolichos pruriens</name>
    <dbReference type="NCBI Taxonomy" id="157652"/>
    <lineage>
        <taxon>Eukaryota</taxon>
        <taxon>Viridiplantae</taxon>
        <taxon>Streptophyta</taxon>
        <taxon>Embryophyta</taxon>
        <taxon>Tracheophyta</taxon>
        <taxon>Spermatophyta</taxon>
        <taxon>Magnoliopsida</taxon>
        <taxon>eudicotyledons</taxon>
        <taxon>Gunneridae</taxon>
        <taxon>Pentapetalae</taxon>
        <taxon>rosids</taxon>
        <taxon>fabids</taxon>
        <taxon>Fabales</taxon>
        <taxon>Fabaceae</taxon>
        <taxon>Papilionoideae</taxon>
        <taxon>50 kb inversion clade</taxon>
        <taxon>NPAAA clade</taxon>
        <taxon>indigoferoid/millettioid clade</taxon>
        <taxon>Phaseoleae</taxon>
        <taxon>Mucuna</taxon>
    </lineage>
</organism>
<evidence type="ECO:0000313" key="2">
    <source>
        <dbReference type="Proteomes" id="UP000257109"/>
    </source>
</evidence>
<gene>
    <name evidence="1" type="ORF">CR513_38464</name>
</gene>
<accession>A0A371FRI9</accession>